<organism evidence="1">
    <name type="scientific">marine sediment metagenome</name>
    <dbReference type="NCBI Taxonomy" id="412755"/>
    <lineage>
        <taxon>unclassified sequences</taxon>
        <taxon>metagenomes</taxon>
        <taxon>ecological metagenomes</taxon>
    </lineage>
</organism>
<name>X0UXY6_9ZZZZ</name>
<dbReference type="EMBL" id="BARS01028056">
    <property type="protein sequence ID" value="GAG04027.1"/>
    <property type="molecule type" value="Genomic_DNA"/>
</dbReference>
<dbReference type="CDD" id="cd02440">
    <property type="entry name" value="AdoMet_MTases"/>
    <property type="match status" value="1"/>
</dbReference>
<protein>
    <recommendedName>
        <fullName evidence="2">Methyltransferase type 11 domain-containing protein</fullName>
    </recommendedName>
</protein>
<reference evidence="1" key="1">
    <citation type="journal article" date="2014" name="Front. Microbiol.">
        <title>High frequency of phylogenetically diverse reductive dehalogenase-homologous genes in deep subseafloor sedimentary metagenomes.</title>
        <authorList>
            <person name="Kawai M."/>
            <person name="Futagami T."/>
            <person name="Toyoda A."/>
            <person name="Takaki Y."/>
            <person name="Nishi S."/>
            <person name="Hori S."/>
            <person name="Arai W."/>
            <person name="Tsubouchi T."/>
            <person name="Morono Y."/>
            <person name="Uchiyama I."/>
            <person name="Ito T."/>
            <person name="Fujiyama A."/>
            <person name="Inagaki F."/>
            <person name="Takami H."/>
        </authorList>
    </citation>
    <scope>NUCLEOTIDE SEQUENCE</scope>
    <source>
        <strain evidence="1">Expedition CK06-06</strain>
    </source>
</reference>
<gene>
    <name evidence="1" type="ORF">S01H1_44012</name>
</gene>
<dbReference type="SUPFAM" id="SSF53335">
    <property type="entry name" value="S-adenosyl-L-methionine-dependent methyltransferases"/>
    <property type="match status" value="1"/>
</dbReference>
<comment type="caution">
    <text evidence="1">The sequence shown here is derived from an EMBL/GenBank/DDBJ whole genome shotgun (WGS) entry which is preliminary data.</text>
</comment>
<sequence length="185" mass="21949">IREEIKYINNYLPEIKNGGLKILDIGCGFGVFLELARYYKCDPIGTHYDYSARTFLYNDYCELMFNVQNLNIINLDLYNVIKNDDIIMIKDFDIINCKHAINLIFLKHFDFKKNCWILSNELIYLTDKFFILCNDILNNNGILMIASLTSKNRKKYTNIIKDIAKKNNFKLLINNRNLNYKFIKQ</sequence>
<dbReference type="Gene3D" id="3.40.50.150">
    <property type="entry name" value="Vaccinia Virus protein VP39"/>
    <property type="match status" value="1"/>
</dbReference>
<proteinExistence type="predicted"/>
<dbReference type="InterPro" id="IPR029063">
    <property type="entry name" value="SAM-dependent_MTases_sf"/>
</dbReference>
<accession>X0UXY6</accession>
<evidence type="ECO:0008006" key="2">
    <source>
        <dbReference type="Google" id="ProtNLM"/>
    </source>
</evidence>
<dbReference type="AlphaFoldDB" id="X0UXY6"/>
<evidence type="ECO:0000313" key="1">
    <source>
        <dbReference type="EMBL" id="GAG04027.1"/>
    </source>
</evidence>
<feature type="non-terminal residue" evidence="1">
    <location>
        <position position="1"/>
    </location>
</feature>